<dbReference type="FunFam" id="3.40.50.410:FF:000013">
    <property type="entry name" value="inter-alpha-trypsin inhibitor heavy chain H2"/>
    <property type="match status" value="1"/>
</dbReference>
<feature type="compositionally biased region" description="Polar residues" evidence="12">
    <location>
        <begin position="452"/>
        <end position="465"/>
    </location>
</feature>
<keyword evidence="3" id="KW-0964">Secreted</keyword>
<dbReference type="SMART" id="SM00609">
    <property type="entry name" value="VIT"/>
    <property type="match status" value="2"/>
</dbReference>
<dbReference type="PANTHER" id="PTHR10338">
    <property type="entry name" value="INTER-ALPHA-TRYPSIN INHIBITOR HEAVY CHAIN FAMILY MEMBER"/>
    <property type="match status" value="1"/>
</dbReference>
<proteinExistence type="inferred from homology"/>
<evidence type="ECO:0000313" key="16">
    <source>
        <dbReference type="EMBL" id="GCB60120.1"/>
    </source>
</evidence>
<dbReference type="Pfam" id="PF06668">
    <property type="entry name" value="ITI_HC_C"/>
    <property type="match status" value="2"/>
</dbReference>
<dbReference type="PROSITE" id="PS50234">
    <property type="entry name" value="VWFA"/>
    <property type="match status" value="2"/>
</dbReference>
<feature type="domain" description="VIT" evidence="15">
    <location>
        <begin position="31"/>
        <end position="165"/>
    </location>
</feature>
<dbReference type="GO" id="GO:0005576">
    <property type="term" value="C:extracellular region"/>
    <property type="evidence" value="ECO:0007669"/>
    <property type="project" value="UniProtKB-SubCell"/>
</dbReference>
<reference evidence="16 17" key="1">
    <citation type="journal article" date="2018" name="Nat. Ecol. Evol.">
        <title>Shark genomes provide insights into elasmobranch evolution and the origin of vertebrates.</title>
        <authorList>
            <person name="Hara Y"/>
            <person name="Yamaguchi K"/>
            <person name="Onimaru K"/>
            <person name="Kadota M"/>
            <person name="Koyanagi M"/>
            <person name="Keeley SD"/>
            <person name="Tatsumi K"/>
            <person name="Tanaka K"/>
            <person name="Motone F"/>
            <person name="Kageyama Y"/>
            <person name="Nozu R"/>
            <person name="Adachi N"/>
            <person name="Nishimura O"/>
            <person name="Nakagawa R"/>
            <person name="Tanegashima C"/>
            <person name="Kiyatake I"/>
            <person name="Matsumoto R"/>
            <person name="Murakumo K"/>
            <person name="Nishida K"/>
            <person name="Terakita A"/>
            <person name="Kuratani S"/>
            <person name="Sato K"/>
            <person name="Hyodo S Kuraku.S."/>
        </authorList>
    </citation>
    <scope>NUCLEOTIDE SEQUENCE [LARGE SCALE GENOMIC DNA]</scope>
</reference>
<evidence type="ECO:0000313" key="17">
    <source>
        <dbReference type="Proteomes" id="UP000288216"/>
    </source>
</evidence>
<evidence type="ECO:0000256" key="8">
    <source>
        <dbReference type="ARBA" id="ARBA00023180"/>
    </source>
</evidence>
<dbReference type="PROSITE" id="PS51468">
    <property type="entry name" value="VIT"/>
    <property type="match status" value="2"/>
</dbReference>
<dbReference type="Pfam" id="PF00092">
    <property type="entry name" value="VWA"/>
    <property type="match status" value="1"/>
</dbReference>
<dbReference type="InterPro" id="IPR050934">
    <property type="entry name" value="ITIH"/>
</dbReference>
<evidence type="ECO:0000256" key="7">
    <source>
        <dbReference type="ARBA" id="ARBA00022974"/>
    </source>
</evidence>
<evidence type="ECO:0000256" key="6">
    <source>
        <dbReference type="ARBA" id="ARBA00022900"/>
    </source>
</evidence>
<evidence type="ECO:0000256" key="13">
    <source>
        <dbReference type="SAM" id="SignalP"/>
    </source>
</evidence>
<keyword evidence="8" id="KW-0325">Glycoprotein</keyword>
<evidence type="ECO:0000256" key="10">
    <source>
        <dbReference type="ARBA" id="ARBA00039924"/>
    </source>
</evidence>
<dbReference type="GO" id="GO:0004867">
    <property type="term" value="F:serine-type endopeptidase inhibitor activity"/>
    <property type="evidence" value="ECO:0007669"/>
    <property type="project" value="UniProtKB-KW"/>
</dbReference>
<sequence length="1610" mass="181660">MRPMLVHLLLLSLPTLISADFIIAESEDHGKRITRGLKYKDREKIEVYSLKIDSKITSRFAHNVITSRVVNRATQSREALFEIELPKTAFITNFTMTIDGVKYSGDVKEKEAARQQYNAAVSRGQTAGLVNFDSTVEKWRDSLVQATPENVLQAKRYIIYLQLGAETNINDSLLLAVSLLDTAHKQKQLPERSASMIILLTDGDPNVGEKDPAKIQINVKNAIRARYNLYCLGFGFDVDYSFLEKMALDNGGVARLIYDDSDAALQLQGFYNEVANPLLLDVELQYQENAISELTEVNFRQYYDGSEIVVAGKISNNSLDVFMVEIRARTANTDLSLEGKVNVSEAGNILQYQQYIFGDFTERLWAYLTIKQLLKQRISATGGEMEKLTDRALALSLKYSFVTPLTSMVVTKPEEEKMEVIILADKPIAKPQTEQSGRHSPRLQGFARSESSRTLQDSSTSQGLSNARELNPRFSFISSAARKIISVDGDPHFIIQLPRQSDAICFNIGGKPGSIVNLVLDPYTGIKVNGQLIGDKKTENNQKLNTYFGKFGLENRKTNMKITVTTEMITIYYSEENIILPWSTTATLTYESFSVSMMQEKNLTVTMGDGATFVIVLHRVWKHHPLHRDFLGFYTLDSHRLSNRTHGLLGQFYHDLDYKVYNIRPGSDPEKTDATMVVKGRNLIVTRGWQKDYRLDPKQVSNISCFCKMKAMLSFLLLISIPALISSDFIITEAEQHKSDNANTVSNVLKQAGRTLKKRSTEEHGKKRDLEIHAMKIESKVSSRFAHTVVISQVLNRANVSKEAFFEIELPKTAFITNFSMTLDGVTHVGVVKEKEVAQKQYQQAVSRGQTAGLVKVSGRKMEKFKVSVNIGPNKKVIFELTYEELLKRHLGAYEMQIRVKPQQLVNHFQIDVHIFEPQGIAFLNVDANFLTNNLTSIVKKTLTGTKAHVSFKPTLEQQRKCPDCHETILDGDFIIKYDVNRDLSAGSVQVVNGYFVHHFAPANLARIPKNVIFVIDHSGSMSGTKMRQTNEALVKILGDMDTKDHFGIIIFDDNIDTWKDTIFQATLENVFEAKKFVKTISARGGTNINDAMVKAVRLLDKAYQDKQLPERSVSMIILLTDGHPNSGESNPTRIQQNVKNVADGKYNVYCLGFGYDVNYNFLEIMALENNGVARRIYEDSDAPLQLQGFYDEVANPLLLDIEFQYPENAISESTQANFKHLFAGSEIVVAGKIVDNSLDYLRADVIAKTANENLTLQAEVKISGAENITQQQQYIFGDFTERLWAYLTIQQLLEKRISAETDEKKNLTDRILELSLKYSFVTPLTSMVVTKPEENKNDTFVADKPSEDEKVARPSFPGHSMVDSDPHFIISINDRSDAICFNIDGKPGAILNVVTDPSTDFVVNGELIGEKKIEKNVKMNTYFGKFGIVNNQMDMKVEVSTKMITVFHGEDKIIFPWSSTASLTKESFSISIAKEKNLTLTMGDDATFVIVLHRVWKNHPLHRDFLGFYTLDSHRLSNRTHGLLGQFYREVNAEIYNIRPGLDQGKPDATMIVKGHKLRVTRGYQKDYRLDPKRGTNIPCWFVHYNGKGFIDGIPTDYVVTSLFDTLYS</sequence>
<feature type="region of interest" description="Disordered" evidence="12">
    <location>
        <begin position="1339"/>
        <end position="1358"/>
    </location>
</feature>
<dbReference type="GO" id="GO:0030212">
    <property type="term" value="P:hyaluronan metabolic process"/>
    <property type="evidence" value="ECO:0007669"/>
    <property type="project" value="InterPro"/>
</dbReference>
<keyword evidence="11" id="KW-0175">Coiled coil</keyword>
<dbReference type="Gene3D" id="3.40.50.410">
    <property type="entry name" value="von Willebrand factor, type A domain"/>
    <property type="match status" value="2"/>
</dbReference>
<dbReference type="InterPro" id="IPR010600">
    <property type="entry name" value="ITI_HC_C"/>
</dbReference>
<feature type="coiled-coil region" evidence="11">
    <location>
        <begin position="1291"/>
        <end position="1318"/>
    </location>
</feature>
<dbReference type="SMART" id="SM00327">
    <property type="entry name" value="VWA"/>
    <property type="match status" value="2"/>
</dbReference>
<feature type="chain" id="PRO_5019023415" description="Inter-alpha-trypsin inhibitor heavy chain H3" evidence="13">
    <location>
        <begin position="20"/>
        <end position="1610"/>
    </location>
</feature>
<keyword evidence="17" id="KW-1185">Reference proteome</keyword>
<evidence type="ECO:0000256" key="1">
    <source>
        <dbReference type="ARBA" id="ARBA00004613"/>
    </source>
</evidence>
<dbReference type="EMBL" id="BFAA01004914">
    <property type="protein sequence ID" value="GCB60120.1"/>
    <property type="molecule type" value="Genomic_DNA"/>
</dbReference>
<dbReference type="SUPFAM" id="SSF53300">
    <property type="entry name" value="vWA-like"/>
    <property type="match status" value="2"/>
</dbReference>
<gene>
    <name evidence="16" type="ORF">scyTo_0011073</name>
</gene>
<evidence type="ECO:0000256" key="11">
    <source>
        <dbReference type="SAM" id="Coils"/>
    </source>
</evidence>
<evidence type="ECO:0000256" key="12">
    <source>
        <dbReference type="SAM" id="MobiDB-lite"/>
    </source>
</evidence>
<keyword evidence="5 13" id="KW-0732">Signal</keyword>
<accession>A0A401NGS8</accession>
<evidence type="ECO:0000256" key="4">
    <source>
        <dbReference type="ARBA" id="ARBA00022690"/>
    </source>
</evidence>
<dbReference type="PANTHER" id="PTHR10338:SF115">
    <property type="entry name" value="INTER-ALPHA-TRYPSIN INHIBITOR HEAVY CHAIN H3"/>
    <property type="match status" value="1"/>
</dbReference>
<evidence type="ECO:0000256" key="2">
    <source>
        <dbReference type="ARBA" id="ARBA00010158"/>
    </source>
</evidence>
<evidence type="ECO:0000256" key="9">
    <source>
        <dbReference type="ARBA" id="ARBA00037051"/>
    </source>
</evidence>
<dbReference type="Pfam" id="PF08487">
    <property type="entry name" value="VIT"/>
    <property type="match status" value="2"/>
</dbReference>
<dbReference type="OrthoDB" id="299997at2759"/>
<feature type="domain" description="VWFA" evidence="14">
    <location>
        <begin position="87"/>
        <end position="274"/>
    </location>
</feature>
<feature type="signal peptide" evidence="13">
    <location>
        <begin position="1"/>
        <end position="19"/>
    </location>
</feature>
<keyword evidence="7" id="KW-0654">Proteoglycan</keyword>
<comment type="subcellular location">
    <subcellularLocation>
        <location evidence="1">Secreted</location>
    </subcellularLocation>
</comment>
<dbReference type="InterPro" id="IPR013694">
    <property type="entry name" value="VIT"/>
</dbReference>
<protein>
    <recommendedName>
        <fullName evidence="10">Inter-alpha-trypsin inhibitor heavy chain H3</fullName>
    </recommendedName>
</protein>
<comment type="function">
    <text evidence="9">May act as a carrier of hyaluronan in serum or as a binding protein between hyaluronan and other matrix protein, including those on cell surfaces in tissues to regulate the localization, synthesis and degradation of hyaluronan which are essential to cells undergoing biological processes.</text>
</comment>
<dbReference type="STRING" id="75743.A0A401NGS8"/>
<feature type="domain" description="VIT" evidence="15">
    <location>
        <begin position="756"/>
        <end position="885"/>
    </location>
</feature>
<evidence type="ECO:0000256" key="5">
    <source>
        <dbReference type="ARBA" id="ARBA00022729"/>
    </source>
</evidence>
<evidence type="ECO:0000259" key="14">
    <source>
        <dbReference type="PROSITE" id="PS50234"/>
    </source>
</evidence>
<name>A0A401NGS8_SCYTO</name>
<evidence type="ECO:0000259" key="15">
    <source>
        <dbReference type="PROSITE" id="PS51468"/>
    </source>
</evidence>
<comment type="similarity">
    <text evidence="2">Belongs to the ITIH family.</text>
</comment>
<evidence type="ECO:0000256" key="3">
    <source>
        <dbReference type="ARBA" id="ARBA00022525"/>
    </source>
</evidence>
<keyword evidence="6" id="KW-0722">Serine protease inhibitor</keyword>
<keyword evidence="4" id="KW-0646">Protease inhibitor</keyword>
<comment type="caution">
    <text evidence="16">The sequence shown here is derived from an EMBL/GenBank/DDBJ whole genome shotgun (WGS) entry which is preliminary data.</text>
</comment>
<dbReference type="Proteomes" id="UP000288216">
    <property type="component" value="Unassembled WGS sequence"/>
</dbReference>
<dbReference type="InterPro" id="IPR036465">
    <property type="entry name" value="vWFA_dom_sf"/>
</dbReference>
<dbReference type="InterPro" id="IPR002035">
    <property type="entry name" value="VWF_A"/>
</dbReference>
<feature type="domain" description="VWFA" evidence="14">
    <location>
        <begin position="1011"/>
        <end position="1194"/>
    </location>
</feature>
<feature type="region of interest" description="Disordered" evidence="12">
    <location>
        <begin position="431"/>
        <end position="466"/>
    </location>
</feature>
<organism evidence="16 17">
    <name type="scientific">Scyliorhinus torazame</name>
    <name type="common">Cloudy catshark</name>
    <name type="synonym">Catulus torazame</name>
    <dbReference type="NCBI Taxonomy" id="75743"/>
    <lineage>
        <taxon>Eukaryota</taxon>
        <taxon>Metazoa</taxon>
        <taxon>Chordata</taxon>
        <taxon>Craniata</taxon>
        <taxon>Vertebrata</taxon>
        <taxon>Chondrichthyes</taxon>
        <taxon>Elasmobranchii</taxon>
        <taxon>Galeomorphii</taxon>
        <taxon>Galeoidea</taxon>
        <taxon>Carcharhiniformes</taxon>
        <taxon>Scyliorhinidae</taxon>
        <taxon>Scyliorhinus</taxon>
    </lineage>
</organism>